<sequence length="392" mass="42791">MGGKNNRQDLRYFKIAVFGMIIMILGMGIGRFFYTPVFPVMLDEGLFTFKQLSYIASANYGGYLVGSMFFSFCRVGNISRAPYMLFGAAIVTSALIFAMALTTNFYLVFFIRFAAGIASAAMMIFGSITVMQHTHKLWVIASLYAGVGVGILLGNEYVIIGLSKSLNAKNIWFGAGFISVVLLLLLFILFPRRVDASQFAGNESLAHENIVWWELALIYGLAGFGYIIVATYLPLMAKTFNFPLLANHLWSFVGIAIVPSCFIWLWGAHRWGVLRCLMLNLLIQGGCVLLTLFSQSLVLIVLSCIGFGFTFMGTTSLVMPLAKRLYAPYGINLLGLATLTYGFGQILGPLLTSFLQFGSHAIALSVICGAVALFAAAGICQYCLCKKVVGVS</sequence>
<feature type="transmembrane region" description="Helical" evidence="1">
    <location>
        <begin position="273"/>
        <end position="293"/>
    </location>
</feature>
<feature type="transmembrane region" description="Helical" evidence="1">
    <location>
        <begin position="107"/>
        <end position="125"/>
    </location>
</feature>
<dbReference type="AlphaFoldDB" id="A0A336NC99"/>
<accession>A0A336NC99</accession>
<dbReference type="InterPro" id="IPR010645">
    <property type="entry name" value="MFS_4"/>
</dbReference>
<feature type="transmembrane region" description="Helical" evidence="1">
    <location>
        <begin position="211"/>
        <end position="233"/>
    </location>
</feature>
<dbReference type="EMBL" id="UFTD01000001">
    <property type="protein sequence ID" value="SSZ39329.1"/>
    <property type="molecule type" value="Genomic_DNA"/>
</dbReference>
<feature type="transmembrane region" description="Helical" evidence="1">
    <location>
        <begin position="299"/>
        <end position="321"/>
    </location>
</feature>
<dbReference type="Proteomes" id="UP000253846">
    <property type="component" value="Unassembled WGS sequence"/>
</dbReference>
<evidence type="ECO:0000313" key="2">
    <source>
        <dbReference type="EMBL" id="SSZ39329.1"/>
    </source>
</evidence>
<evidence type="ECO:0000256" key="1">
    <source>
        <dbReference type="SAM" id="Phobius"/>
    </source>
</evidence>
<protein>
    <submittedName>
        <fullName evidence="2">Protein of uncharacterized function (DUF1228)</fullName>
    </submittedName>
</protein>
<dbReference type="InterPro" id="IPR036259">
    <property type="entry name" value="MFS_trans_sf"/>
</dbReference>
<dbReference type="CDD" id="cd06180">
    <property type="entry name" value="MFS_YjiJ"/>
    <property type="match status" value="1"/>
</dbReference>
<feature type="transmembrane region" description="Helical" evidence="1">
    <location>
        <begin position="12"/>
        <end position="34"/>
    </location>
</feature>
<feature type="transmembrane region" description="Helical" evidence="1">
    <location>
        <begin position="171"/>
        <end position="190"/>
    </location>
</feature>
<dbReference type="PANTHER" id="PTHR23537">
    <property type="match status" value="1"/>
</dbReference>
<keyword evidence="1" id="KW-0472">Membrane</keyword>
<feature type="transmembrane region" description="Helical" evidence="1">
    <location>
        <begin position="83"/>
        <end position="101"/>
    </location>
</feature>
<gene>
    <name evidence="2" type="ORF">NCTC12860_00534</name>
</gene>
<dbReference type="GO" id="GO:0005886">
    <property type="term" value="C:plasma membrane"/>
    <property type="evidence" value="ECO:0007669"/>
    <property type="project" value="TreeGrafter"/>
</dbReference>
<proteinExistence type="predicted"/>
<dbReference type="OMA" id="ENIVWWE"/>
<organism evidence="2 3">
    <name type="scientific">Bartonella grahamii</name>
    <dbReference type="NCBI Taxonomy" id="33045"/>
    <lineage>
        <taxon>Bacteria</taxon>
        <taxon>Pseudomonadati</taxon>
        <taxon>Pseudomonadota</taxon>
        <taxon>Alphaproteobacteria</taxon>
        <taxon>Hyphomicrobiales</taxon>
        <taxon>Bartonellaceae</taxon>
        <taxon>Bartonella</taxon>
    </lineage>
</organism>
<dbReference type="PANTHER" id="PTHR23537:SF1">
    <property type="entry name" value="SUGAR TRANSPORTER"/>
    <property type="match status" value="1"/>
</dbReference>
<dbReference type="RefSeq" id="WP_015856805.1">
    <property type="nucleotide sequence ID" value="NZ_CACVBG010000013.1"/>
</dbReference>
<feature type="transmembrane region" description="Helical" evidence="1">
    <location>
        <begin position="137"/>
        <end position="159"/>
    </location>
</feature>
<evidence type="ECO:0000313" key="3">
    <source>
        <dbReference type="Proteomes" id="UP000253846"/>
    </source>
</evidence>
<name>A0A336NC99_BARGR</name>
<reference evidence="2 3" key="1">
    <citation type="submission" date="2018-06" db="EMBL/GenBank/DDBJ databases">
        <authorList>
            <consortium name="Pathogen Informatics"/>
            <person name="Doyle S."/>
        </authorList>
    </citation>
    <scope>NUCLEOTIDE SEQUENCE [LARGE SCALE GENOMIC DNA]</scope>
    <source>
        <strain evidence="2 3">NCTC12860</strain>
    </source>
</reference>
<feature type="transmembrane region" description="Helical" evidence="1">
    <location>
        <begin position="333"/>
        <end position="355"/>
    </location>
</feature>
<keyword evidence="1" id="KW-1133">Transmembrane helix</keyword>
<keyword evidence="1" id="KW-0812">Transmembrane</keyword>
<feature type="transmembrane region" description="Helical" evidence="1">
    <location>
        <begin position="245"/>
        <end position="266"/>
    </location>
</feature>
<feature type="transmembrane region" description="Helical" evidence="1">
    <location>
        <begin position="54"/>
        <end position="76"/>
    </location>
</feature>
<dbReference type="SUPFAM" id="SSF103473">
    <property type="entry name" value="MFS general substrate transporter"/>
    <property type="match status" value="1"/>
</dbReference>
<dbReference type="Gene3D" id="1.20.1250.20">
    <property type="entry name" value="MFS general substrate transporter like domains"/>
    <property type="match status" value="2"/>
</dbReference>
<feature type="transmembrane region" description="Helical" evidence="1">
    <location>
        <begin position="361"/>
        <end position="384"/>
    </location>
</feature>
<dbReference type="Pfam" id="PF06779">
    <property type="entry name" value="MFS_4"/>
    <property type="match status" value="1"/>
</dbReference>